<dbReference type="GO" id="GO:0046872">
    <property type="term" value="F:metal ion binding"/>
    <property type="evidence" value="ECO:0007669"/>
    <property type="project" value="UniProtKB-KW"/>
</dbReference>
<dbReference type="GO" id="GO:0003677">
    <property type="term" value="F:DNA binding"/>
    <property type="evidence" value="ECO:0007669"/>
    <property type="project" value="UniProtKB-KW"/>
</dbReference>
<evidence type="ECO:0000256" key="8">
    <source>
        <dbReference type="ARBA" id="ARBA00022884"/>
    </source>
</evidence>
<evidence type="ECO:0000256" key="2">
    <source>
        <dbReference type="ARBA" id="ARBA00022695"/>
    </source>
</evidence>
<dbReference type="GO" id="GO:0003723">
    <property type="term" value="F:RNA binding"/>
    <property type="evidence" value="ECO:0007669"/>
    <property type="project" value="UniProtKB-KW"/>
</dbReference>
<evidence type="ECO:0000259" key="16">
    <source>
        <dbReference type="PROSITE" id="PS50994"/>
    </source>
</evidence>
<evidence type="ECO:0000313" key="18">
    <source>
        <dbReference type="Proteomes" id="UP000286134"/>
    </source>
</evidence>
<dbReference type="GO" id="GO:0006310">
    <property type="term" value="P:DNA recombination"/>
    <property type="evidence" value="ECO:0007669"/>
    <property type="project" value="UniProtKB-KW"/>
</dbReference>
<dbReference type="InterPro" id="IPR012337">
    <property type="entry name" value="RNaseH-like_sf"/>
</dbReference>
<sequence length="357" mass="41132">ASDKLSAVNIEWQSTLGEKHLPTDSTLKDSSTIFLRNDTSSDSLTSSKSESQLKYNLVKGGVRDFPKAKGNRAIHASLINPDLDEGNIISSRIRKGGKRASNFAYQYYLSFSTASVYTKKLRWHREELPDAPKGWEQMLKHQFSNEFQKAANKEYEIQQSKGTWTLVDKIKDGRRERIPLIWIFSHKFVFTKFSNKNDVRLQHCEDYLKVKFTNNVNKSSSGRQFDHLEKVSSEICGPVTPCTYDKYNYFIAFLDVKTRYLEVKLLRSKDEAYDAFAQFANMHENNTNNKCIRILVTDNGTEYVNKCFRSLLDHKGIIHQLSLAYTKEPNGIVERVNRTLMNRVRSMLSKANLPKGL</sequence>
<protein>
    <recommendedName>
        <fullName evidence="16">Integrase catalytic domain-containing protein</fullName>
    </recommendedName>
</protein>
<comment type="catalytic activity">
    <reaction evidence="15">
        <text>DNA(n) + a 2'-deoxyribonucleoside 5'-triphosphate = DNA(n+1) + diphosphate</text>
        <dbReference type="Rhea" id="RHEA:22508"/>
        <dbReference type="Rhea" id="RHEA-COMP:17339"/>
        <dbReference type="Rhea" id="RHEA-COMP:17340"/>
        <dbReference type="ChEBI" id="CHEBI:33019"/>
        <dbReference type="ChEBI" id="CHEBI:61560"/>
        <dbReference type="ChEBI" id="CHEBI:173112"/>
        <dbReference type="EC" id="2.7.7.7"/>
    </reaction>
</comment>
<name>A0A420HSC2_9PEZI</name>
<dbReference type="Pfam" id="PF00665">
    <property type="entry name" value="rve"/>
    <property type="match status" value="1"/>
</dbReference>
<dbReference type="GO" id="GO:0005634">
    <property type="term" value="C:nucleus"/>
    <property type="evidence" value="ECO:0007669"/>
    <property type="project" value="UniProtKB-ARBA"/>
</dbReference>
<dbReference type="GO" id="GO:0032196">
    <property type="term" value="P:transposition"/>
    <property type="evidence" value="ECO:0007669"/>
    <property type="project" value="UniProtKB-KW"/>
</dbReference>
<evidence type="ECO:0000256" key="3">
    <source>
        <dbReference type="ARBA" id="ARBA00022722"/>
    </source>
</evidence>
<evidence type="ECO:0000256" key="13">
    <source>
        <dbReference type="ARBA" id="ARBA00023172"/>
    </source>
</evidence>
<comment type="catalytic activity">
    <reaction evidence="14">
        <text>DNA(n) + a 2'-deoxyribonucleoside 5'-triphosphate = DNA(n+1) + diphosphate</text>
        <dbReference type="Rhea" id="RHEA:22508"/>
        <dbReference type="Rhea" id="RHEA-COMP:17339"/>
        <dbReference type="Rhea" id="RHEA-COMP:17340"/>
        <dbReference type="ChEBI" id="CHEBI:33019"/>
        <dbReference type="ChEBI" id="CHEBI:61560"/>
        <dbReference type="ChEBI" id="CHEBI:173112"/>
        <dbReference type="EC" id="2.7.7.49"/>
    </reaction>
</comment>
<evidence type="ECO:0000256" key="4">
    <source>
        <dbReference type="ARBA" id="ARBA00022723"/>
    </source>
</evidence>
<dbReference type="STRING" id="212602.A0A420HSC2"/>
<organism evidence="17 18">
    <name type="scientific">Erysiphe neolycopersici</name>
    <dbReference type="NCBI Taxonomy" id="212602"/>
    <lineage>
        <taxon>Eukaryota</taxon>
        <taxon>Fungi</taxon>
        <taxon>Dikarya</taxon>
        <taxon>Ascomycota</taxon>
        <taxon>Pezizomycotina</taxon>
        <taxon>Leotiomycetes</taxon>
        <taxon>Erysiphales</taxon>
        <taxon>Erysiphaceae</taxon>
        <taxon>Erysiphe</taxon>
    </lineage>
</organism>
<dbReference type="Gene3D" id="3.30.420.10">
    <property type="entry name" value="Ribonuclease H-like superfamily/Ribonuclease H"/>
    <property type="match status" value="1"/>
</dbReference>
<evidence type="ECO:0000256" key="14">
    <source>
        <dbReference type="ARBA" id="ARBA00048173"/>
    </source>
</evidence>
<keyword evidence="13" id="KW-0233">DNA recombination</keyword>
<keyword evidence="18" id="KW-1185">Reference proteome</keyword>
<dbReference type="InterPro" id="IPR036397">
    <property type="entry name" value="RNaseH_sf"/>
</dbReference>
<evidence type="ECO:0000256" key="15">
    <source>
        <dbReference type="ARBA" id="ARBA00049244"/>
    </source>
</evidence>
<dbReference type="InterPro" id="IPR039537">
    <property type="entry name" value="Retrotran_Ty1/copia-like"/>
</dbReference>
<dbReference type="PANTHER" id="PTHR42648">
    <property type="entry name" value="TRANSPOSASE, PUTATIVE-RELATED"/>
    <property type="match status" value="1"/>
</dbReference>
<evidence type="ECO:0000256" key="10">
    <source>
        <dbReference type="ARBA" id="ARBA00022918"/>
    </source>
</evidence>
<keyword evidence="8" id="KW-0694">RNA-binding</keyword>
<keyword evidence="5" id="KW-0255">Endonuclease</keyword>
<keyword evidence="7" id="KW-0460">Magnesium</keyword>
<keyword evidence="11" id="KW-0239">DNA-directed DNA polymerase</keyword>
<comment type="caution">
    <text evidence="17">The sequence shown here is derived from an EMBL/GenBank/DDBJ whole genome shotgun (WGS) entry which is preliminary data.</text>
</comment>
<dbReference type="GO" id="GO:0003887">
    <property type="term" value="F:DNA-directed DNA polymerase activity"/>
    <property type="evidence" value="ECO:0007669"/>
    <property type="project" value="UniProtKB-KW"/>
</dbReference>
<dbReference type="Proteomes" id="UP000286134">
    <property type="component" value="Unassembled WGS sequence"/>
</dbReference>
<keyword evidence="4" id="KW-0479">Metal-binding</keyword>
<evidence type="ECO:0000256" key="12">
    <source>
        <dbReference type="ARBA" id="ARBA00023125"/>
    </source>
</evidence>
<gene>
    <name evidence="17" type="ORF">OnM2_052031</name>
</gene>
<dbReference type="PROSITE" id="PS50994">
    <property type="entry name" value="INTEGRASE"/>
    <property type="match status" value="1"/>
</dbReference>
<keyword evidence="9" id="KW-0229">DNA integration</keyword>
<evidence type="ECO:0000256" key="5">
    <source>
        <dbReference type="ARBA" id="ARBA00022759"/>
    </source>
</evidence>
<dbReference type="PANTHER" id="PTHR42648:SF11">
    <property type="entry name" value="TRANSPOSON TY4-P GAG-POL POLYPROTEIN"/>
    <property type="match status" value="1"/>
</dbReference>
<proteinExistence type="predicted"/>
<dbReference type="GO" id="GO:0004519">
    <property type="term" value="F:endonuclease activity"/>
    <property type="evidence" value="ECO:0007669"/>
    <property type="project" value="UniProtKB-KW"/>
</dbReference>
<dbReference type="AlphaFoldDB" id="A0A420HSC2"/>
<keyword evidence="3" id="KW-0540">Nuclease</keyword>
<keyword evidence="10" id="KW-0695">RNA-directed DNA polymerase</keyword>
<dbReference type="SUPFAM" id="SSF53098">
    <property type="entry name" value="Ribonuclease H-like"/>
    <property type="match status" value="1"/>
</dbReference>
<evidence type="ECO:0000256" key="9">
    <source>
        <dbReference type="ARBA" id="ARBA00022908"/>
    </source>
</evidence>
<dbReference type="GO" id="GO:0016787">
    <property type="term" value="F:hydrolase activity"/>
    <property type="evidence" value="ECO:0007669"/>
    <property type="project" value="UniProtKB-KW"/>
</dbReference>
<accession>A0A420HSC2</accession>
<dbReference type="GO" id="GO:0003964">
    <property type="term" value="F:RNA-directed DNA polymerase activity"/>
    <property type="evidence" value="ECO:0007669"/>
    <property type="project" value="UniProtKB-KW"/>
</dbReference>
<evidence type="ECO:0000256" key="11">
    <source>
        <dbReference type="ARBA" id="ARBA00022932"/>
    </source>
</evidence>
<evidence type="ECO:0000313" key="17">
    <source>
        <dbReference type="EMBL" id="RKF60328.1"/>
    </source>
</evidence>
<keyword evidence="11" id="KW-0808">Transferase</keyword>
<keyword evidence="12" id="KW-0238">DNA-binding</keyword>
<evidence type="ECO:0000256" key="1">
    <source>
        <dbReference type="ARBA" id="ARBA00022578"/>
    </source>
</evidence>
<dbReference type="EMBL" id="MCFK01005210">
    <property type="protein sequence ID" value="RKF60328.1"/>
    <property type="molecule type" value="Genomic_DNA"/>
</dbReference>
<keyword evidence="2" id="KW-0548">Nucleotidyltransferase</keyword>
<keyword evidence="6" id="KW-0378">Hydrolase</keyword>
<reference evidence="17 18" key="1">
    <citation type="journal article" date="2018" name="BMC Genomics">
        <title>Comparative genome analyses reveal sequence features reflecting distinct modes of host-adaptation between dicot and monocot powdery mildew.</title>
        <authorList>
            <person name="Wu Y."/>
            <person name="Ma X."/>
            <person name="Pan Z."/>
            <person name="Kale S.D."/>
            <person name="Song Y."/>
            <person name="King H."/>
            <person name="Zhang Q."/>
            <person name="Presley C."/>
            <person name="Deng X."/>
            <person name="Wei C.I."/>
            <person name="Xiao S."/>
        </authorList>
    </citation>
    <scope>NUCLEOTIDE SEQUENCE [LARGE SCALE GENOMIC DNA]</scope>
    <source>
        <strain evidence="17">UMSG2</strain>
    </source>
</reference>
<evidence type="ECO:0000256" key="6">
    <source>
        <dbReference type="ARBA" id="ARBA00022801"/>
    </source>
</evidence>
<evidence type="ECO:0000256" key="7">
    <source>
        <dbReference type="ARBA" id="ARBA00022842"/>
    </source>
</evidence>
<keyword evidence="1" id="KW-0815">Transposition</keyword>
<feature type="non-terminal residue" evidence="17">
    <location>
        <position position="1"/>
    </location>
</feature>
<dbReference type="InterPro" id="IPR001584">
    <property type="entry name" value="Integrase_cat-core"/>
</dbReference>
<dbReference type="OrthoDB" id="3544839at2759"/>
<dbReference type="GO" id="GO:0015074">
    <property type="term" value="P:DNA integration"/>
    <property type="evidence" value="ECO:0007669"/>
    <property type="project" value="UniProtKB-KW"/>
</dbReference>
<feature type="domain" description="Integrase catalytic" evidence="16">
    <location>
        <begin position="223"/>
        <end position="357"/>
    </location>
</feature>